<evidence type="ECO:0008006" key="4">
    <source>
        <dbReference type="Google" id="ProtNLM"/>
    </source>
</evidence>
<keyword evidence="1" id="KW-0472">Membrane</keyword>
<reference evidence="2 3" key="2">
    <citation type="journal article" date="2011" name="J. Bacteriol.">
        <title>Genomes of three methylotrophs from a single niche uncover genetic and metabolic divergence of Methylophilaceae.</title>
        <authorList>
            <person name="Lapidus A."/>
            <person name="Clum A."/>
            <person name="Labutti K."/>
            <person name="Kaluzhnaya M.G."/>
            <person name="Lim S."/>
            <person name="Beck D.A."/>
            <person name="Glavina Del Rio T."/>
            <person name="Nolan M."/>
            <person name="Mavromatis K."/>
            <person name="Huntemann M."/>
            <person name="Lucas S."/>
            <person name="Lidstrom M.E."/>
            <person name="Ivanova N."/>
            <person name="Chistoserdova L."/>
        </authorList>
    </citation>
    <scope>NUCLEOTIDE SEQUENCE [LARGE SCALE GENOMIC DNA]</scope>
    <source>
        <strain evidence="2 3">301</strain>
    </source>
</reference>
<dbReference type="InterPro" id="IPR019253">
    <property type="entry name" value="DUF2244_TM"/>
</dbReference>
<dbReference type="STRING" id="666681.M301_2290"/>
<name>D7DLW1_METV0</name>
<evidence type="ECO:0000313" key="3">
    <source>
        <dbReference type="Proteomes" id="UP000000383"/>
    </source>
</evidence>
<dbReference type="EMBL" id="CP002056">
    <property type="protein sequence ID" value="ADI30655.1"/>
    <property type="molecule type" value="Genomic_DNA"/>
</dbReference>
<keyword evidence="1" id="KW-1133">Transmembrane helix</keyword>
<evidence type="ECO:0000313" key="2">
    <source>
        <dbReference type="EMBL" id="ADI30655.1"/>
    </source>
</evidence>
<dbReference type="OrthoDB" id="9091577at2"/>
<feature type="transmembrane region" description="Helical" evidence="1">
    <location>
        <begin position="48"/>
        <end position="69"/>
    </location>
</feature>
<gene>
    <name evidence="2" type="ordered locus">M301_2290</name>
</gene>
<dbReference type="RefSeq" id="WP_013148963.1">
    <property type="nucleotide sequence ID" value="NC_014207.1"/>
</dbReference>
<reference evidence="3" key="1">
    <citation type="submission" date="2010-05" db="EMBL/GenBank/DDBJ databases">
        <title>Complete sequence of Methylotenera sp. 301.</title>
        <authorList>
            <person name="Lucas S."/>
            <person name="Copeland A."/>
            <person name="Lapidus A."/>
            <person name="Cheng J.-F."/>
            <person name="Bruce D."/>
            <person name="Goodwin L."/>
            <person name="Pitluck S."/>
            <person name="Clum A."/>
            <person name="Land M."/>
            <person name="Hauser L."/>
            <person name="Kyrpides N."/>
            <person name="Ivanova N."/>
            <person name="Chistoservova L."/>
            <person name="Kalyuzhnaya M."/>
            <person name="Woyke T."/>
        </authorList>
    </citation>
    <scope>NUCLEOTIDE SEQUENCE [LARGE SCALE GENOMIC DNA]</scope>
    <source>
        <strain evidence="3">301</strain>
    </source>
</reference>
<evidence type="ECO:0000256" key="1">
    <source>
        <dbReference type="SAM" id="Phobius"/>
    </source>
</evidence>
<protein>
    <recommendedName>
        <fullName evidence="4">DUF304 domain-containing protein</fullName>
    </recommendedName>
</protein>
<organism evidence="2 3">
    <name type="scientific">Methylotenera versatilis (strain 301)</name>
    <dbReference type="NCBI Taxonomy" id="666681"/>
    <lineage>
        <taxon>Bacteria</taxon>
        <taxon>Pseudomonadati</taxon>
        <taxon>Pseudomonadota</taxon>
        <taxon>Betaproteobacteria</taxon>
        <taxon>Nitrosomonadales</taxon>
        <taxon>Methylophilaceae</taxon>
        <taxon>Methylotenera</taxon>
    </lineage>
</organism>
<dbReference type="HOGENOM" id="CLU_096000_4_0_4"/>
<keyword evidence="1" id="KW-0812">Transmembrane</keyword>
<dbReference type="eggNOG" id="COG5488">
    <property type="taxonomic scope" value="Bacteria"/>
</dbReference>
<dbReference type="AlphaFoldDB" id="D7DLW1"/>
<keyword evidence="3" id="KW-1185">Reference proteome</keyword>
<proteinExistence type="predicted"/>
<accession>D7DLW1</accession>
<feature type="transmembrane region" description="Helical" evidence="1">
    <location>
        <begin position="22"/>
        <end position="42"/>
    </location>
</feature>
<dbReference type="Proteomes" id="UP000000383">
    <property type="component" value="Chromosome"/>
</dbReference>
<dbReference type="KEGG" id="meh:M301_2290"/>
<sequence>MAITDLGYKIIARHNNSLTPKAGVKLLLALAGIVLVVGFGFARIGAWLVLPFAGLEIVAFAYAFHYIYLHSGDFESITIQNDSIVVEKRDYKEVTTTVFQRHWAQVSLREVASVGGIIGKSGLFIRSHGKEVEFGKNFMNDEQRALLACELKQKLKNID</sequence>
<dbReference type="Pfam" id="PF10003">
    <property type="entry name" value="DUF2244"/>
    <property type="match status" value="1"/>
</dbReference>